<dbReference type="PANTHER" id="PTHR33172">
    <property type="entry name" value="OS08G0516900 PROTEIN"/>
    <property type="match status" value="1"/>
</dbReference>
<dbReference type="GO" id="GO:0006950">
    <property type="term" value="P:response to stress"/>
    <property type="evidence" value="ECO:0007669"/>
    <property type="project" value="UniProtKB-ARBA"/>
</dbReference>
<keyword evidence="5" id="KW-1185">Reference proteome</keyword>
<gene>
    <name evidence="4" type="ORF">Dsin_016832</name>
</gene>
<keyword evidence="2" id="KW-0539">Nucleus</keyword>
<dbReference type="GO" id="GO:0005634">
    <property type="term" value="C:nucleus"/>
    <property type="evidence" value="ECO:0007669"/>
    <property type="project" value="UniProtKB-SubCell"/>
</dbReference>
<accession>A0AAE0ADW8</accession>
<evidence type="ECO:0000256" key="1">
    <source>
        <dbReference type="ARBA" id="ARBA00004123"/>
    </source>
</evidence>
<dbReference type="EMBL" id="JANJYJ010000005">
    <property type="protein sequence ID" value="KAK3212126.1"/>
    <property type="molecule type" value="Genomic_DNA"/>
</dbReference>
<evidence type="ECO:0000256" key="2">
    <source>
        <dbReference type="ARBA" id="ARBA00023242"/>
    </source>
</evidence>
<organism evidence="4 5">
    <name type="scientific">Dipteronia sinensis</name>
    <dbReference type="NCBI Taxonomy" id="43782"/>
    <lineage>
        <taxon>Eukaryota</taxon>
        <taxon>Viridiplantae</taxon>
        <taxon>Streptophyta</taxon>
        <taxon>Embryophyta</taxon>
        <taxon>Tracheophyta</taxon>
        <taxon>Spermatophyta</taxon>
        <taxon>Magnoliopsida</taxon>
        <taxon>eudicotyledons</taxon>
        <taxon>Gunneridae</taxon>
        <taxon>Pentapetalae</taxon>
        <taxon>rosids</taxon>
        <taxon>malvids</taxon>
        <taxon>Sapindales</taxon>
        <taxon>Sapindaceae</taxon>
        <taxon>Hippocastanoideae</taxon>
        <taxon>Acereae</taxon>
        <taxon>Dipteronia</taxon>
    </lineage>
</organism>
<evidence type="ECO:0000313" key="4">
    <source>
        <dbReference type="EMBL" id="KAK3212126.1"/>
    </source>
</evidence>
<sequence length="92" mass="10303">MNGDTEVSTEVVSDSSKQVTSSPPQLGPLEDMHFLTSQLPLKREGLSKHYSGKSKSFRCLSDVRRVQDIPKIESSYSKRFKSNEGKAIKEDL</sequence>
<reference evidence="4" key="1">
    <citation type="journal article" date="2023" name="Plant J.">
        <title>Genome sequences and population genomics provide insights into the demographic history, inbreeding, and mutation load of two 'living fossil' tree species of Dipteronia.</title>
        <authorList>
            <person name="Feng Y."/>
            <person name="Comes H.P."/>
            <person name="Chen J."/>
            <person name="Zhu S."/>
            <person name="Lu R."/>
            <person name="Zhang X."/>
            <person name="Li P."/>
            <person name="Qiu J."/>
            <person name="Olsen K.M."/>
            <person name="Qiu Y."/>
        </authorList>
    </citation>
    <scope>NUCLEOTIDE SEQUENCE</scope>
    <source>
        <strain evidence="4">NBL</strain>
    </source>
</reference>
<protein>
    <submittedName>
        <fullName evidence="4">Uncharacterized protein</fullName>
    </submittedName>
</protein>
<dbReference type="Proteomes" id="UP001281410">
    <property type="component" value="Unassembled WGS sequence"/>
</dbReference>
<dbReference type="InterPro" id="IPR051992">
    <property type="entry name" value="OxStress_Response_Reg"/>
</dbReference>
<comment type="subcellular location">
    <subcellularLocation>
        <location evidence="1">Nucleus</location>
    </subcellularLocation>
</comment>
<evidence type="ECO:0000256" key="3">
    <source>
        <dbReference type="SAM" id="MobiDB-lite"/>
    </source>
</evidence>
<dbReference type="PANTHER" id="PTHR33172:SF29">
    <property type="entry name" value="OS06G0559400 PROTEIN"/>
    <property type="match status" value="1"/>
</dbReference>
<evidence type="ECO:0000313" key="5">
    <source>
        <dbReference type="Proteomes" id="UP001281410"/>
    </source>
</evidence>
<dbReference type="AlphaFoldDB" id="A0AAE0ADW8"/>
<feature type="region of interest" description="Disordered" evidence="3">
    <location>
        <begin position="1"/>
        <end position="31"/>
    </location>
</feature>
<name>A0AAE0ADW8_9ROSI</name>
<proteinExistence type="predicted"/>
<feature type="compositionally biased region" description="Low complexity" evidence="3">
    <location>
        <begin position="1"/>
        <end position="16"/>
    </location>
</feature>
<comment type="caution">
    <text evidence="4">The sequence shown here is derived from an EMBL/GenBank/DDBJ whole genome shotgun (WGS) entry which is preliminary data.</text>
</comment>